<keyword evidence="1" id="KW-0812">Transmembrane</keyword>
<evidence type="ECO:0000313" key="3">
    <source>
        <dbReference type="EMBL" id="MDP0400137.1"/>
    </source>
</evidence>
<protein>
    <submittedName>
        <fullName evidence="3">YdcF family protein</fullName>
    </submittedName>
</protein>
<keyword evidence="1" id="KW-1133">Transmembrane helix</keyword>
<dbReference type="Proteomes" id="UP001178281">
    <property type="component" value="Unassembled WGS sequence"/>
</dbReference>
<keyword evidence="1" id="KW-0472">Membrane</keyword>
<organism evidence="3 4">
    <name type="scientific">Tsukamurella strandjordii</name>
    <dbReference type="NCBI Taxonomy" id="147577"/>
    <lineage>
        <taxon>Bacteria</taxon>
        <taxon>Bacillati</taxon>
        <taxon>Actinomycetota</taxon>
        <taxon>Actinomycetes</taxon>
        <taxon>Mycobacteriales</taxon>
        <taxon>Tsukamurellaceae</taxon>
        <taxon>Tsukamurella</taxon>
    </lineage>
</organism>
<dbReference type="InterPro" id="IPR003848">
    <property type="entry name" value="DUF218"/>
</dbReference>
<keyword evidence="4" id="KW-1185">Reference proteome</keyword>
<dbReference type="EMBL" id="JAUTIX010000008">
    <property type="protein sequence ID" value="MDP0400137.1"/>
    <property type="molecule type" value="Genomic_DNA"/>
</dbReference>
<dbReference type="CDD" id="cd06259">
    <property type="entry name" value="YdcF-like"/>
    <property type="match status" value="1"/>
</dbReference>
<sequence length="185" mass="20573">MSKIKIAIWSTAVLVVVVLGVVAAVGYPMFGKAKEDPLERVDAVVVLGGEHDGREQYGIDLAREGYASTVVLSNPYESHDPVMTPLCDRRIDGIEVLCEVPDPSTTRGEALFTERLAKERGWKKVIVISWRYHLPRSRFIFGNCFAGETVMRAVPRGYDFGPADWELIYLYQSFAMLKATVQGGC</sequence>
<dbReference type="RefSeq" id="WP_305112584.1">
    <property type="nucleotide sequence ID" value="NZ_JAUTIX010000008.1"/>
</dbReference>
<dbReference type="AlphaFoldDB" id="A0AA90NGV7"/>
<accession>A0AA90NGV7</accession>
<gene>
    <name evidence="3" type="ORF">Q7X28_19650</name>
</gene>
<feature type="transmembrane region" description="Helical" evidence="1">
    <location>
        <begin position="6"/>
        <end position="30"/>
    </location>
</feature>
<evidence type="ECO:0000259" key="2">
    <source>
        <dbReference type="Pfam" id="PF02698"/>
    </source>
</evidence>
<proteinExistence type="predicted"/>
<evidence type="ECO:0000313" key="4">
    <source>
        <dbReference type="Proteomes" id="UP001178281"/>
    </source>
</evidence>
<dbReference type="Pfam" id="PF02698">
    <property type="entry name" value="DUF218"/>
    <property type="match status" value="1"/>
</dbReference>
<reference evidence="3" key="1">
    <citation type="submission" date="2023-08" db="EMBL/GenBank/DDBJ databases">
        <title>The draft genome of Tsukamurella strandjordii strain 050030.</title>
        <authorList>
            <person name="Zhao F."/>
            <person name="Feng Y."/>
            <person name="Zong Z."/>
        </authorList>
    </citation>
    <scope>NUCLEOTIDE SEQUENCE</scope>
    <source>
        <strain evidence="3">050030</strain>
    </source>
</reference>
<name>A0AA90NGV7_9ACTN</name>
<comment type="caution">
    <text evidence="3">The sequence shown here is derived from an EMBL/GenBank/DDBJ whole genome shotgun (WGS) entry which is preliminary data.</text>
</comment>
<feature type="domain" description="DUF218" evidence="2">
    <location>
        <begin position="42"/>
        <end position="149"/>
    </location>
</feature>
<evidence type="ECO:0000256" key="1">
    <source>
        <dbReference type="SAM" id="Phobius"/>
    </source>
</evidence>